<protein>
    <submittedName>
        <fullName evidence="2">DNA-binding XRE family transcriptional regulator</fullName>
    </submittedName>
</protein>
<comment type="caution">
    <text evidence="2">The sequence shown here is derived from an EMBL/GenBank/DDBJ whole genome shotgun (WGS) entry which is preliminary data.</text>
</comment>
<evidence type="ECO:0000313" key="3">
    <source>
        <dbReference type="Proteomes" id="UP000295361"/>
    </source>
</evidence>
<dbReference type="PANTHER" id="PTHR35010">
    <property type="entry name" value="BLL4672 PROTEIN-RELATED"/>
    <property type="match status" value="1"/>
</dbReference>
<dbReference type="SMART" id="SM00530">
    <property type="entry name" value="HTH_XRE"/>
    <property type="match status" value="1"/>
</dbReference>
<proteinExistence type="predicted"/>
<dbReference type="InParanoid" id="A0A4R6QQB5"/>
<dbReference type="Proteomes" id="UP000295361">
    <property type="component" value="Unassembled WGS sequence"/>
</dbReference>
<evidence type="ECO:0000313" key="2">
    <source>
        <dbReference type="EMBL" id="TDP72298.1"/>
    </source>
</evidence>
<dbReference type="AlphaFoldDB" id="A0A4R6QQB5"/>
<dbReference type="Pfam" id="PF17765">
    <property type="entry name" value="MLTR_LBD"/>
    <property type="match status" value="1"/>
</dbReference>
<dbReference type="CDD" id="cd00093">
    <property type="entry name" value="HTH_XRE"/>
    <property type="match status" value="1"/>
</dbReference>
<keyword evidence="2" id="KW-0238">DNA-binding</keyword>
<name>A0A4R6QQB5_9BURK</name>
<dbReference type="InterPro" id="IPR010982">
    <property type="entry name" value="Lambda_DNA-bd_dom_sf"/>
</dbReference>
<dbReference type="SUPFAM" id="SSF47413">
    <property type="entry name" value="lambda repressor-like DNA-binding domains"/>
    <property type="match status" value="1"/>
</dbReference>
<dbReference type="PROSITE" id="PS50943">
    <property type="entry name" value="HTH_CROC1"/>
    <property type="match status" value="1"/>
</dbReference>
<dbReference type="PANTHER" id="PTHR35010:SF4">
    <property type="entry name" value="BLL5781 PROTEIN"/>
    <property type="match status" value="1"/>
</dbReference>
<evidence type="ECO:0000259" key="1">
    <source>
        <dbReference type="PROSITE" id="PS50943"/>
    </source>
</evidence>
<dbReference type="Gene3D" id="3.30.450.180">
    <property type="match status" value="1"/>
</dbReference>
<sequence length="315" mass="34840">MSQWCEPRIKPAITSEVIGPWPAALTMPIKQTGADSMAVAELQSRTTVGEHLRTWRERRRMSQMALSLEAGISTRHLSFLETGRSQPSREMIMLLARHLNIPLRERNVLLVAGGYAPLYGERPFDDPGLEAARRAVNLIVQAHEPFPALAVDRHWNMICANRMVPLLLDGVAPHLLQGPAVNVLRLCLHPEGVSKRILNLRQCRDHLLERLEQQIANTADAGLAQLLEELQAYPADNTSPQARAAPPAPEYGGLVVPLHLAVGERVLNLMSTVTVFGSPMDVTVSELAIETFFPIDEASAAYLRELTRGDRALDK</sequence>
<dbReference type="InterPro" id="IPR041413">
    <property type="entry name" value="MLTR_LBD"/>
</dbReference>
<dbReference type="Gene3D" id="1.10.260.40">
    <property type="entry name" value="lambda repressor-like DNA-binding domains"/>
    <property type="match status" value="1"/>
</dbReference>
<dbReference type="Pfam" id="PF01381">
    <property type="entry name" value="HTH_3"/>
    <property type="match status" value="1"/>
</dbReference>
<organism evidence="2 3">
    <name type="scientific">Roseateles toxinivorans</name>
    <dbReference type="NCBI Taxonomy" id="270368"/>
    <lineage>
        <taxon>Bacteria</taxon>
        <taxon>Pseudomonadati</taxon>
        <taxon>Pseudomonadota</taxon>
        <taxon>Betaproteobacteria</taxon>
        <taxon>Burkholderiales</taxon>
        <taxon>Sphaerotilaceae</taxon>
        <taxon>Roseateles</taxon>
    </lineage>
</organism>
<keyword evidence="3" id="KW-1185">Reference proteome</keyword>
<dbReference type="GO" id="GO:0003677">
    <property type="term" value="F:DNA binding"/>
    <property type="evidence" value="ECO:0007669"/>
    <property type="project" value="UniProtKB-KW"/>
</dbReference>
<dbReference type="EMBL" id="SNXS01000002">
    <property type="protein sequence ID" value="TDP72298.1"/>
    <property type="molecule type" value="Genomic_DNA"/>
</dbReference>
<dbReference type="InterPro" id="IPR001387">
    <property type="entry name" value="Cro/C1-type_HTH"/>
</dbReference>
<gene>
    <name evidence="2" type="ORF">DES47_10243</name>
</gene>
<accession>A0A4R6QQB5</accession>
<reference evidence="2 3" key="1">
    <citation type="submission" date="2019-03" db="EMBL/GenBank/DDBJ databases">
        <title>Genomic Encyclopedia of Type Strains, Phase IV (KMG-IV): sequencing the most valuable type-strain genomes for metagenomic binning, comparative biology and taxonomic classification.</title>
        <authorList>
            <person name="Goeker M."/>
        </authorList>
    </citation>
    <scope>NUCLEOTIDE SEQUENCE [LARGE SCALE GENOMIC DNA]</scope>
    <source>
        <strain evidence="2 3">DSM 16998</strain>
    </source>
</reference>
<feature type="domain" description="HTH cro/C1-type" evidence="1">
    <location>
        <begin position="52"/>
        <end position="106"/>
    </location>
</feature>